<dbReference type="PANTHER" id="PTHR31727:SF6">
    <property type="entry name" value="OLEOYL-ACYL CARRIER PROTEIN THIOESTERASE 1, CHLOROPLASTIC"/>
    <property type="match status" value="1"/>
</dbReference>
<keyword evidence="6" id="KW-0443">Lipid metabolism</keyword>
<dbReference type="Gene3D" id="3.10.129.10">
    <property type="entry name" value="Hotdog Thioesterase"/>
    <property type="match status" value="1"/>
</dbReference>
<dbReference type="RefSeq" id="WP_249934177.1">
    <property type="nucleotide sequence ID" value="NZ_BKBH01000056.1"/>
</dbReference>
<evidence type="ECO:0000256" key="2">
    <source>
        <dbReference type="ARBA" id="ARBA00022516"/>
    </source>
</evidence>
<evidence type="ECO:0000313" key="11">
    <source>
        <dbReference type="Proteomes" id="UP001625374"/>
    </source>
</evidence>
<name>A0ABW8UJ01_9LACT</name>
<sequence length="265" mass="31308">MIKLQVEIEMKVGKKMTVKKYRNTKDISYYMCDRTHTLTLPMLVNLTLEVSGEQSEALGLGEEIMQEKGYSWIILQYEFEIDRFPRNKETIEIETYATEYNKLFCYRDFIIRDLQGNVLITIHSTFALFDFTKRKMARLPEEIVTPYKAIFNKRVKRTPKPLDIDEEKAYSQPFYVRYFDIDTNQHVNNSKYLDWTLNTLGGEFLKKHKLIYANVKFDKEVCEGQMIESYVSITENKESSISAHKIRTQGLTNCSASFKWENIEQ</sequence>
<dbReference type="Proteomes" id="UP001625374">
    <property type="component" value="Unassembled WGS sequence"/>
</dbReference>
<dbReference type="InterPro" id="IPR045023">
    <property type="entry name" value="FATA/B"/>
</dbReference>
<gene>
    <name evidence="10" type="ORF">ACEN37_06460</name>
</gene>
<evidence type="ECO:0000256" key="6">
    <source>
        <dbReference type="ARBA" id="ARBA00023098"/>
    </source>
</evidence>
<dbReference type="SUPFAM" id="SSF54637">
    <property type="entry name" value="Thioesterase/thiol ester dehydrase-isomerase"/>
    <property type="match status" value="2"/>
</dbReference>
<keyword evidence="5" id="KW-0809">Transit peptide</keyword>
<feature type="domain" description="Acyl-ACP thioesterase N-terminal hotdog" evidence="8">
    <location>
        <begin position="19"/>
        <end position="147"/>
    </location>
</feature>
<keyword evidence="11" id="KW-1185">Reference proteome</keyword>
<proteinExistence type="inferred from homology"/>
<comment type="similarity">
    <text evidence="1">Belongs to the acyl-ACP thioesterase family.</text>
</comment>
<evidence type="ECO:0000256" key="5">
    <source>
        <dbReference type="ARBA" id="ARBA00022946"/>
    </source>
</evidence>
<evidence type="ECO:0000256" key="7">
    <source>
        <dbReference type="ARBA" id="ARBA00023160"/>
    </source>
</evidence>
<dbReference type="PANTHER" id="PTHR31727">
    <property type="entry name" value="OLEOYL-ACYL CARRIER PROTEIN THIOESTERASE 1, CHLOROPLASTIC"/>
    <property type="match status" value="1"/>
</dbReference>
<evidence type="ECO:0000259" key="8">
    <source>
        <dbReference type="Pfam" id="PF01643"/>
    </source>
</evidence>
<keyword evidence="2" id="KW-0444">Lipid biosynthesis</keyword>
<feature type="domain" description="Acyl-ACP thioesterase-like C-terminal" evidence="9">
    <location>
        <begin position="167"/>
        <end position="261"/>
    </location>
</feature>
<protein>
    <submittedName>
        <fullName evidence="10">Acyl-[acyl-carrier-protein] thioesterase</fullName>
    </submittedName>
</protein>
<evidence type="ECO:0000256" key="3">
    <source>
        <dbReference type="ARBA" id="ARBA00022801"/>
    </source>
</evidence>
<dbReference type="CDD" id="cd00586">
    <property type="entry name" value="4HBT"/>
    <property type="match status" value="1"/>
</dbReference>
<dbReference type="InterPro" id="IPR002864">
    <property type="entry name" value="Acyl-ACP_thioesterase_NHD"/>
</dbReference>
<dbReference type="Pfam" id="PF20791">
    <property type="entry name" value="Acyl-ACP_TE_C"/>
    <property type="match status" value="1"/>
</dbReference>
<dbReference type="EMBL" id="JBGQQK010000015">
    <property type="protein sequence ID" value="MFL2102895.1"/>
    <property type="molecule type" value="Genomic_DNA"/>
</dbReference>
<keyword evidence="7" id="KW-0275">Fatty acid biosynthesis</keyword>
<evidence type="ECO:0000259" key="9">
    <source>
        <dbReference type="Pfam" id="PF20791"/>
    </source>
</evidence>
<keyword evidence="3" id="KW-0378">Hydrolase</keyword>
<keyword evidence="4" id="KW-0276">Fatty acid metabolism</keyword>
<dbReference type="Pfam" id="PF01643">
    <property type="entry name" value="Acyl-ACP_TE"/>
    <property type="match status" value="1"/>
</dbReference>
<dbReference type="InterPro" id="IPR049427">
    <property type="entry name" value="Acyl-ACP_TE_C"/>
</dbReference>
<reference evidence="10 11" key="1">
    <citation type="submission" date="2024-08" db="EMBL/GenBank/DDBJ databases">
        <authorList>
            <person name="Arias E."/>
        </authorList>
    </citation>
    <scope>NUCLEOTIDE SEQUENCE [LARGE SCALE GENOMIC DNA]</scope>
    <source>
        <strain evidence="10 11">FAM 24106</strain>
    </source>
</reference>
<organism evidence="10 11">
    <name type="scientific">Marinilactibacillus psychrotolerans</name>
    <dbReference type="NCBI Taxonomy" id="191770"/>
    <lineage>
        <taxon>Bacteria</taxon>
        <taxon>Bacillati</taxon>
        <taxon>Bacillota</taxon>
        <taxon>Bacilli</taxon>
        <taxon>Lactobacillales</taxon>
        <taxon>Carnobacteriaceae</taxon>
        <taxon>Marinilactibacillus</taxon>
    </lineage>
</organism>
<accession>A0ABW8UJ01</accession>
<comment type="caution">
    <text evidence="10">The sequence shown here is derived from an EMBL/GenBank/DDBJ whole genome shotgun (WGS) entry which is preliminary data.</text>
</comment>
<evidence type="ECO:0000256" key="4">
    <source>
        <dbReference type="ARBA" id="ARBA00022832"/>
    </source>
</evidence>
<evidence type="ECO:0000313" key="10">
    <source>
        <dbReference type="EMBL" id="MFL2102895.1"/>
    </source>
</evidence>
<evidence type="ECO:0000256" key="1">
    <source>
        <dbReference type="ARBA" id="ARBA00006500"/>
    </source>
</evidence>
<dbReference type="InterPro" id="IPR029069">
    <property type="entry name" value="HotDog_dom_sf"/>
</dbReference>